<dbReference type="SUPFAM" id="SSF53474">
    <property type="entry name" value="alpha/beta-Hydrolases"/>
    <property type="match status" value="1"/>
</dbReference>
<dbReference type="GO" id="GO:0043161">
    <property type="term" value="P:proteasome-mediated ubiquitin-dependent protein catabolic process"/>
    <property type="evidence" value="ECO:0007669"/>
    <property type="project" value="TreeGrafter"/>
</dbReference>
<sequence length="569" mass="65494">MLTFKIILYFTIIFNLSLCLPTKNKSNLNFDKYSNDKPVRDKRSTVETKPKVTLDEFFDYTTFSHLSFSSTGQHLLFQTTRPSWNTSSYANDLWIYDIQTQNKTLITNNLNPYVTSRWSPSDRIVNPYELAVGGCSFGGSLTNWLITQTKRFNAALSCSGQVEHVSSWGMTDAHEFYKYLFNGLPWETPHIYQNEAPIYQLDRVRTPTLISTGEKDTRVSPSQSYILQRGLYTRGINVKLLVFPNEGHTLYNPWNSKMKIQEELKWLEKYEPKFKKWKEHAITVVGTYGQGNESNQLDGPYGIFIDKKKNIFITDFNNHRIVEWKYNAKEGQIIVGGNGKGRRIDQLNRPTDVIVDQQNNSIIVADQWNRRVIQWSNQKQQILIDDILCWGLAMDKHGFLYVSDVEKNEVRRWKMGEYNKEGIVVAGGNGRGDKINQFSCPAFIFVDEDQSVYISDRDNHRVMKWRKDATEGTIVAGGNGQGGNLTQLFGPQGVTVDHLGHIYVADWGNHRVMRWREGKEEGEIIVGGIGEGFQSNRLYWPRGLSFDDEGNLYVADFIACRIQKFEIVL</sequence>
<protein>
    <recommendedName>
        <fullName evidence="4">Peptidase S9 prolyl oligopeptidase catalytic domain-containing protein</fullName>
    </recommendedName>
</protein>
<dbReference type="PANTHER" id="PTHR24104">
    <property type="entry name" value="E3 UBIQUITIN-PROTEIN LIGASE NHLRC1-RELATED"/>
    <property type="match status" value="1"/>
</dbReference>
<dbReference type="Gene3D" id="2.120.10.30">
    <property type="entry name" value="TolB, C-terminal domain"/>
    <property type="match status" value="1"/>
</dbReference>
<dbReference type="PANTHER" id="PTHR24104:SF25">
    <property type="entry name" value="PROTEIN LIN-41"/>
    <property type="match status" value="1"/>
</dbReference>
<dbReference type="InterPro" id="IPR001375">
    <property type="entry name" value="Peptidase_S9_cat"/>
</dbReference>
<dbReference type="Pfam" id="PF00326">
    <property type="entry name" value="Peptidase_S9"/>
    <property type="match status" value="1"/>
</dbReference>
<evidence type="ECO:0000256" key="3">
    <source>
        <dbReference type="SAM" id="SignalP"/>
    </source>
</evidence>
<organism evidence="5 6">
    <name type="scientific">Adineta steineri</name>
    <dbReference type="NCBI Taxonomy" id="433720"/>
    <lineage>
        <taxon>Eukaryota</taxon>
        <taxon>Metazoa</taxon>
        <taxon>Spiralia</taxon>
        <taxon>Gnathifera</taxon>
        <taxon>Rotifera</taxon>
        <taxon>Eurotatoria</taxon>
        <taxon>Bdelloidea</taxon>
        <taxon>Adinetida</taxon>
        <taxon>Adinetidae</taxon>
        <taxon>Adineta</taxon>
    </lineage>
</organism>
<dbReference type="PROSITE" id="PS51125">
    <property type="entry name" value="NHL"/>
    <property type="match status" value="2"/>
</dbReference>
<dbReference type="Proteomes" id="UP000663860">
    <property type="component" value="Unassembled WGS sequence"/>
</dbReference>
<keyword evidence="3" id="KW-0732">Signal</keyword>
<feature type="repeat" description="NHL" evidence="2">
    <location>
        <begin position="482"/>
        <end position="512"/>
    </location>
</feature>
<dbReference type="EMBL" id="CAJNOE010000053">
    <property type="protein sequence ID" value="CAF0821101.1"/>
    <property type="molecule type" value="Genomic_DNA"/>
</dbReference>
<evidence type="ECO:0000313" key="5">
    <source>
        <dbReference type="EMBL" id="CAF0821101.1"/>
    </source>
</evidence>
<dbReference type="GO" id="GO:0061630">
    <property type="term" value="F:ubiquitin protein ligase activity"/>
    <property type="evidence" value="ECO:0007669"/>
    <property type="project" value="TreeGrafter"/>
</dbReference>
<dbReference type="Pfam" id="PF01436">
    <property type="entry name" value="NHL"/>
    <property type="match status" value="2"/>
</dbReference>
<dbReference type="AlphaFoldDB" id="A0A813U4Y1"/>
<dbReference type="InterPro" id="IPR011042">
    <property type="entry name" value="6-blade_b-propeller_TolB-like"/>
</dbReference>
<name>A0A813U4Y1_9BILA</name>
<reference evidence="5" key="1">
    <citation type="submission" date="2021-02" db="EMBL/GenBank/DDBJ databases">
        <authorList>
            <person name="Nowell W R."/>
        </authorList>
    </citation>
    <scope>NUCLEOTIDE SEQUENCE</scope>
</reference>
<evidence type="ECO:0000256" key="1">
    <source>
        <dbReference type="ARBA" id="ARBA00022737"/>
    </source>
</evidence>
<feature type="signal peptide" evidence="3">
    <location>
        <begin position="1"/>
        <end position="19"/>
    </location>
</feature>
<evidence type="ECO:0000259" key="4">
    <source>
        <dbReference type="Pfam" id="PF00326"/>
    </source>
</evidence>
<dbReference type="InterPro" id="IPR050952">
    <property type="entry name" value="TRIM-NHL_E3_ligases"/>
</dbReference>
<dbReference type="GO" id="GO:0000209">
    <property type="term" value="P:protein polyubiquitination"/>
    <property type="evidence" value="ECO:0007669"/>
    <property type="project" value="TreeGrafter"/>
</dbReference>
<comment type="caution">
    <text evidence="5">The sequence shown here is derived from an EMBL/GenBank/DDBJ whole genome shotgun (WGS) entry which is preliminary data.</text>
</comment>
<evidence type="ECO:0000256" key="2">
    <source>
        <dbReference type="PROSITE-ProRule" id="PRU00504"/>
    </source>
</evidence>
<dbReference type="Gene3D" id="2.40.10.500">
    <property type="match status" value="1"/>
</dbReference>
<evidence type="ECO:0000313" key="6">
    <source>
        <dbReference type="Proteomes" id="UP000663860"/>
    </source>
</evidence>
<dbReference type="InterPro" id="IPR001258">
    <property type="entry name" value="NHL_repeat"/>
</dbReference>
<dbReference type="CDD" id="cd05819">
    <property type="entry name" value="NHL"/>
    <property type="match status" value="1"/>
</dbReference>
<dbReference type="InterPro" id="IPR029058">
    <property type="entry name" value="AB_hydrolase_fold"/>
</dbReference>
<dbReference type="GO" id="GO:0008270">
    <property type="term" value="F:zinc ion binding"/>
    <property type="evidence" value="ECO:0007669"/>
    <property type="project" value="UniProtKB-KW"/>
</dbReference>
<dbReference type="Gene3D" id="3.40.50.1820">
    <property type="entry name" value="alpha/beta hydrolase"/>
    <property type="match status" value="1"/>
</dbReference>
<dbReference type="SUPFAM" id="SSF63829">
    <property type="entry name" value="Calcium-dependent phosphotriesterase"/>
    <property type="match status" value="1"/>
</dbReference>
<accession>A0A813U4Y1</accession>
<dbReference type="GO" id="GO:0008236">
    <property type="term" value="F:serine-type peptidase activity"/>
    <property type="evidence" value="ECO:0007669"/>
    <property type="project" value="InterPro"/>
</dbReference>
<proteinExistence type="predicted"/>
<feature type="domain" description="Peptidase S9 prolyl oligopeptidase catalytic" evidence="4">
    <location>
        <begin position="123"/>
        <end position="270"/>
    </location>
</feature>
<dbReference type="SUPFAM" id="SSF82171">
    <property type="entry name" value="DPP6 N-terminal domain-like"/>
    <property type="match status" value="1"/>
</dbReference>
<keyword evidence="1" id="KW-0677">Repeat</keyword>
<feature type="chain" id="PRO_5032376731" description="Peptidase S9 prolyl oligopeptidase catalytic domain-containing protein" evidence="3">
    <location>
        <begin position="20"/>
        <end position="569"/>
    </location>
</feature>
<gene>
    <name evidence="5" type="ORF">IZO911_LOCUS8003</name>
</gene>
<feature type="repeat" description="NHL" evidence="2">
    <location>
        <begin position="431"/>
        <end position="468"/>
    </location>
</feature>